<organism evidence="4 5">
    <name type="scientific">Malaciobacter molluscorum LMG 25693</name>
    <dbReference type="NCBI Taxonomy" id="870501"/>
    <lineage>
        <taxon>Bacteria</taxon>
        <taxon>Pseudomonadati</taxon>
        <taxon>Campylobacterota</taxon>
        <taxon>Epsilonproteobacteria</taxon>
        <taxon>Campylobacterales</taxon>
        <taxon>Arcobacteraceae</taxon>
        <taxon>Malaciobacter</taxon>
    </lineage>
</organism>
<dbReference type="Proteomes" id="UP000262712">
    <property type="component" value="Chromosome"/>
</dbReference>
<protein>
    <submittedName>
        <fullName evidence="3">Cache sensor-containing signal transduction protein</fullName>
    </submittedName>
</protein>
<keyword evidence="1" id="KW-1133">Transmembrane helix</keyword>
<reference evidence="4 5" key="1">
    <citation type="submission" date="2017-09" db="EMBL/GenBank/DDBJ databases">
        <title>Arcobacter canalis sp. nov., a new species isolated from a water canal contaminated with urban sewage.</title>
        <authorList>
            <person name="Perez-Cataluna A."/>
            <person name="Salas-Masso N."/>
            <person name="Figueras M.J."/>
        </authorList>
    </citation>
    <scope>NUCLEOTIDE SEQUENCE [LARGE SCALE GENOMIC DNA]</scope>
    <source>
        <strain evidence="4 5">F98-3</strain>
    </source>
</reference>
<dbReference type="EMBL" id="NXFY01000026">
    <property type="protein sequence ID" value="PHO17014.1"/>
    <property type="molecule type" value="Genomic_DNA"/>
</dbReference>
<proteinExistence type="predicted"/>
<dbReference type="RefSeq" id="WP_099343474.1">
    <property type="nucleotide sequence ID" value="NZ_CP032098.1"/>
</dbReference>
<evidence type="ECO:0000259" key="2">
    <source>
        <dbReference type="Pfam" id="PF14827"/>
    </source>
</evidence>
<name>A0A2G1DEY4_9BACT</name>
<dbReference type="KEGG" id="amol:AMOL_1830"/>
<dbReference type="AlphaFoldDB" id="A0A2G1DEY4"/>
<evidence type="ECO:0000313" key="3">
    <source>
        <dbReference type="EMBL" id="AXX92794.1"/>
    </source>
</evidence>
<reference evidence="3 6" key="2">
    <citation type="submission" date="2018-08" db="EMBL/GenBank/DDBJ databases">
        <title>Complete genome of the Arcobacter molluscorum type strain LMG 25693.</title>
        <authorList>
            <person name="Miller W.G."/>
            <person name="Yee E."/>
            <person name="Bono J.L."/>
        </authorList>
    </citation>
    <scope>NUCLEOTIDE SEQUENCE [LARGE SCALE GENOMIC DNA]</scope>
    <source>
        <strain evidence="3 6">CECT 7696</strain>
    </source>
</reference>
<dbReference type="EMBL" id="CP032098">
    <property type="protein sequence ID" value="AXX92794.1"/>
    <property type="molecule type" value="Genomic_DNA"/>
</dbReference>
<dbReference type="Pfam" id="PF14827">
    <property type="entry name" value="dCache_3"/>
    <property type="match status" value="1"/>
</dbReference>
<keyword evidence="1" id="KW-0812">Transmembrane</keyword>
<keyword evidence="1" id="KW-0472">Membrane</keyword>
<evidence type="ECO:0000313" key="5">
    <source>
        <dbReference type="Proteomes" id="UP000221222"/>
    </source>
</evidence>
<gene>
    <name evidence="3" type="ORF">AMOL_1830</name>
    <name evidence="4" type="ORF">CPU12_12600</name>
</gene>
<evidence type="ECO:0000313" key="4">
    <source>
        <dbReference type="EMBL" id="PHO17014.1"/>
    </source>
</evidence>
<feature type="domain" description="Double Cache" evidence="2">
    <location>
        <begin position="37"/>
        <end position="260"/>
    </location>
</feature>
<accession>A0A2G1DEY4</accession>
<keyword evidence="5" id="KW-1185">Reference proteome</keyword>
<evidence type="ECO:0000256" key="1">
    <source>
        <dbReference type="SAM" id="Phobius"/>
    </source>
</evidence>
<evidence type="ECO:0000313" key="6">
    <source>
        <dbReference type="Proteomes" id="UP000262712"/>
    </source>
</evidence>
<feature type="transmembrane region" description="Helical" evidence="1">
    <location>
        <begin position="7"/>
        <end position="29"/>
    </location>
</feature>
<dbReference type="InterPro" id="IPR029150">
    <property type="entry name" value="dCache_3"/>
</dbReference>
<dbReference type="Proteomes" id="UP000221222">
    <property type="component" value="Unassembled WGS sequence"/>
</dbReference>
<sequence>MSKTNKYLFIITIITIFSICLLFYVLSILNSSDKQLNILENALTTTKNLIDEQKRYALSLSILLSEDKELINSFINKNRKQSFDIINTKIKTLKNFQNSNFQVQIHNKDLSTYLRNWDFNIKNIKLASFREGLVKVKDSKKPLVSIELGKRLNIKAISPIIHNNKFIGSIETIIDFKYISQYLEKKDFKLFILLDKKYLNIATNLKNNDKIDNYILVNDANINDLKDLQLSNMKGYGYMSNEKYSFVYFSYYDLNNKLLGYILTSIENENHINLNNSFEYNTINKNEKIQIK</sequence>